<dbReference type="InterPro" id="IPR028098">
    <property type="entry name" value="Glyco_trans_4-like_N"/>
</dbReference>
<dbReference type="SUPFAM" id="SSF53756">
    <property type="entry name" value="UDP-Glycosyltransferase/glycogen phosphorylase"/>
    <property type="match status" value="1"/>
</dbReference>
<dbReference type="EMBL" id="CP106735">
    <property type="protein sequence ID" value="UXX78350.1"/>
    <property type="molecule type" value="Genomic_DNA"/>
</dbReference>
<protein>
    <submittedName>
        <fullName evidence="2">Glycosyltransferase family 4 protein</fullName>
    </submittedName>
</protein>
<feature type="domain" description="Glycosyltransferase subfamily 4-like N-terminal" evidence="1">
    <location>
        <begin position="21"/>
        <end position="198"/>
    </location>
</feature>
<evidence type="ECO:0000259" key="1">
    <source>
        <dbReference type="Pfam" id="PF13439"/>
    </source>
</evidence>
<dbReference type="Gene3D" id="3.40.50.2000">
    <property type="entry name" value="Glycogen Phosphorylase B"/>
    <property type="match status" value="2"/>
</dbReference>
<gene>
    <name evidence="2" type="ORF">N7E81_13385</name>
</gene>
<proteinExistence type="predicted"/>
<reference evidence="2" key="1">
    <citation type="submission" date="2022-10" db="EMBL/GenBank/DDBJ databases">
        <title>Comparative genomics and taxonomic characterization of three novel marine species of genus Reichenbachiella exhibiting antioxidant and polysaccharide degradation activities.</title>
        <authorList>
            <person name="Muhammad N."/>
            <person name="Lee Y.-J."/>
            <person name="Ko J."/>
            <person name="Kim S.-G."/>
        </authorList>
    </citation>
    <scope>NUCLEOTIDE SEQUENCE</scope>
    <source>
        <strain evidence="2">Wsw4-B4</strain>
    </source>
</reference>
<dbReference type="PANTHER" id="PTHR45947">
    <property type="entry name" value="SULFOQUINOVOSYL TRANSFERASE SQD2"/>
    <property type="match status" value="1"/>
</dbReference>
<name>A0ABY6D3D6_9BACT</name>
<dbReference type="RefSeq" id="WP_263050096.1">
    <property type="nucleotide sequence ID" value="NZ_CP106735.1"/>
</dbReference>
<dbReference type="Proteomes" id="UP001062165">
    <property type="component" value="Chromosome"/>
</dbReference>
<sequence length="398" mass="45897">MTQPILGMIFHGEYPTHPRIENQALHLISEGMEVHLFCVTYKKEKDHTELYKGIYVHRYYLPNWMYKLSALAYSFPLYHQLIKPKLADFLQNSKADILHLHNMYLAEPVFRLTQQNKLPVVLDLHENVPEIMKYYPHLQTAFGRLLINPKTWKKKEEKFIKQAERILVVTHDAKTEIESRTGIVTDKIWVLPNFTDTSFVKTFYDQNITSRFTNSFNALYIGDTGNRRGLESVIKAIPLIINDIPCFKLIIVGASSNDPMLKDLIKKEKVSAHVSAEGWQPEQLLSDYVNVADVGICPILRNIHHDTTYANKLFQYAMLGKPMLVSDCTAQKNLIEQEKWGLVHQAGDAKDFAKQIKLLFNNKEIRQQFGSQAAKAIKEKYNFKSSGFGVTFYQNLGN</sequence>
<dbReference type="Pfam" id="PF13439">
    <property type="entry name" value="Glyco_transf_4"/>
    <property type="match status" value="1"/>
</dbReference>
<accession>A0ABY6D3D6</accession>
<keyword evidence="3" id="KW-1185">Reference proteome</keyword>
<evidence type="ECO:0000313" key="3">
    <source>
        <dbReference type="Proteomes" id="UP001062165"/>
    </source>
</evidence>
<dbReference type="PANTHER" id="PTHR45947:SF3">
    <property type="entry name" value="SULFOQUINOVOSYL TRANSFERASE SQD2"/>
    <property type="match status" value="1"/>
</dbReference>
<evidence type="ECO:0000313" key="2">
    <source>
        <dbReference type="EMBL" id="UXX78350.1"/>
    </source>
</evidence>
<dbReference type="Pfam" id="PF13692">
    <property type="entry name" value="Glyco_trans_1_4"/>
    <property type="match status" value="1"/>
</dbReference>
<organism evidence="2 3">
    <name type="scientific">Reichenbachiella carrageenanivorans</name>
    <dbReference type="NCBI Taxonomy" id="2979869"/>
    <lineage>
        <taxon>Bacteria</taxon>
        <taxon>Pseudomonadati</taxon>
        <taxon>Bacteroidota</taxon>
        <taxon>Cytophagia</taxon>
        <taxon>Cytophagales</taxon>
        <taxon>Reichenbachiellaceae</taxon>
        <taxon>Reichenbachiella</taxon>
    </lineage>
</organism>
<dbReference type="CDD" id="cd03801">
    <property type="entry name" value="GT4_PimA-like"/>
    <property type="match status" value="1"/>
</dbReference>
<dbReference type="InterPro" id="IPR050194">
    <property type="entry name" value="Glycosyltransferase_grp1"/>
</dbReference>